<sequence>MPPSPRPSQSAWDHVSRDLLAKLLAELSYEGVLTPEPEGEPHDGATPYRLPVTDQVTYRFRARRGAYGHWRVDPRSISPHGDALRFLADAHDTVLDLTGDTTGHLVRELTATLAADVRLHTTALSAPALADLGYADLEGHQTGHPWLVANKGRFGFSAADADRWAPEARVPQR</sequence>
<comment type="pathway">
    <text evidence="1">Siderophore biosynthesis.</text>
</comment>
<dbReference type="InterPro" id="IPR037455">
    <property type="entry name" value="LucA/IucC-like"/>
</dbReference>
<evidence type="ECO:0000259" key="2">
    <source>
        <dbReference type="Pfam" id="PF04183"/>
    </source>
</evidence>
<dbReference type="Proteomes" id="UP000037020">
    <property type="component" value="Unassembled WGS sequence"/>
</dbReference>
<reference evidence="3 4" key="1">
    <citation type="submission" date="2015-07" db="EMBL/GenBank/DDBJ databases">
        <authorList>
            <person name="Ju K.-S."/>
            <person name="Doroghazi J.R."/>
            <person name="Metcalf W.W."/>
        </authorList>
    </citation>
    <scope>NUCLEOTIDE SEQUENCE [LARGE SCALE GENOMIC DNA]</scope>
    <source>
        <strain evidence="3 4">NRRL B-3589</strain>
    </source>
</reference>
<dbReference type="Pfam" id="PF04183">
    <property type="entry name" value="IucA_IucC"/>
    <property type="match status" value="1"/>
</dbReference>
<proteinExistence type="predicted"/>
<organism evidence="3 4">
    <name type="scientific">Streptomyces varsoviensis</name>
    <dbReference type="NCBI Taxonomy" id="67373"/>
    <lineage>
        <taxon>Bacteria</taxon>
        <taxon>Bacillati</taxon>
        <taxon>Actinomycetota</taxon>
        <taxon>Actinomycetes</taxon>
        <taxon>Kitasatosporales</taxon>
        <taxon>Streptomycetaceae</taxon>
        <taxon>Streptomyces</taxon>
    </lineage>
</organism>
<feature type="domain" description="Aerobactin siderophore biosynthesis IucA/IucC N-terminal" evidence="2">
    <location>
        <begin position="134"/>
        <end position="170"/>
    </location>
</feature>
<protein>
    <submittedName>
        <fullName evidence="3">IucA/IucC family protein</fullName>
    </submittedName>
</protein>
<dbReference type="Gene3D" id="6.10.250.3370">
    <property type="match status" value="1"/>
</dbReference>
<name>A0ABR5JAA2_9ACTN</name>
<evidence type="ECO:0000256" key="1">
    <source>
        <dbReference type="ARBA" id="ARBA00004924"/>
    </source>
</evidence>
<keyword evidence="4" id="KW-1185">Reference proteome</keyword>
<dbReference type="Gene3D" id="3.30.310.280">
    <property type="match status" value="1"/>
</dbReference>
<accession>A0ABR5JAA2</accession>
<evidence type="ECO:0000313" key="3">
    <source>
        <dbReference type="EMBL" id="KOG90376.1"/>
    </source>
</evidence>
<dbReference type="PANTHER" id="PTHR34384">
    <property type="entry name" value="L-2,3-DIAMINOPROPANOATE--CITRATE LIGASE"/>
    <property type="match status" value="1"/>
</dbReference>
<dbReference type="InterPro" id="IPR007310">
    <property type="entry name" value="Aerobactin_biosyn_IucA/IucC_N"/>
</dbReference>
<comment type="caution">
    <text evidence="3">The sequence shown here is derived from an EMBL/GenBank/DDBJ whole genome shotgun (WGS) entry which is preliminary data.</text>
</comment>
<dbReference type="EMBL" id="LGUT01000767">
    <property type="protein sequence ID" value="KOG90376.1"/>
    <property type="molecule type" value="Genomic_DNA"/>
</dbReference>
<evidence type="ECO:0000313" key="4">
    <source>
        <dbReference type="Proteomes" id="UP000037020"/>
    </source>
</evidence>
<gene>
    <name evidence="3" type="ORF">ADK38_09135</name>
</gene>
<dbReference type="PANTHER" id="PTHR34384:SF6">
    <property type="entry name" value="STAPHYLOFERRIN B SYNTHASE"/>
    <property type="match status" value="1"/>
</dbReference>
<feature type="non-terminal residue" evidence="3">
    <location>
        <position position="173"/>
    </location>
</feature>